<dbReference type="Proteomes" id="UP001280121">
    <property type="component" value="Unassembled WGS sequence"/>
</dbReference>
<dbReference type="Pfam" id="PF00069">
    <property type="entry name" value="Pkinase"/>
    <property type="match status" value="1"/>
</dbReference>
<comment type="caution">
    <text evidence="11">The sequence shown here is derived from an EMBL/GenBank/DDBJ whole genome shotgun (WGS) entry which is preliminary data.</text>
</comment>
<gene>
    <name evidence="11" type="ORF">Ddye_028980</name>
</gene>
<dbReference type="SUPFAM" id="SSF56112">
    <property type="entry name" value="Protein kinase-like (PK-like)"/>
    <property type="match status" value="1"/>
</dbReference>
<reference evidence="11" key="1">
    <citation type="journal article" date="2023" name="Plant J.">
        <title>Genome sequences and population genomics provide insights into the demographic history, inbreeding, and mutation load of two 'living fossil' tree species of Dipteronia.</title>
        <authorList>
            <person name="Feng Y."/>
            <person name="Comes H.P."/>
            <person name="Chen J."/>
            <person name="Zhu S."/>
            <person name="Lu R."/>
            <person name="Zhang X."/>
            <person name="Li P."/>
            <person name="Qiu J."/>
            <person name="Olsen K.M."/>
            <person name="Qiu Y."/>
        </authorList>
    </citation>
    <scope>NUCLEOTIDE SEQUENCE</scope>
    <source>
        <strain evidence="11">KIB01</strain>
    </source>
</reference>
<keyword evidence="12" id="KW-1185">Reference proteome</keyword>
<protein>
    <recommendedName>
        <fullName evidence="6">mitogen-activated protein kinase kinase</fullName>
        <ecNumber evidence="6">2.7.12.2</ecNumber>
    </recommendedName>
</protein>
<keyword evidence="3" id="KW-0418">Kinase</keyword>
<proteinExistence type="inferred from homology"/>
<evidence type="ECO:0000313" key="11">
    <source>
        <dbReference type="EMBL" id="KAK2634188.1"/>
    </source>
</evidence>
<organism evidence="11 12">
    <name type="scientific">Dipteronia dyeriana</name>
    <dbReference type="NCBI Taxonomy" id="168575"/>
    <lineage>
        <taxon>Eukaryota</taxon>
        <taxon>Viridiplantae</taxon>
        <taxon>Streptophyta</taxon>
        <taxon>Embryophyta</taxon>
        <taxon>Tracheophyta</taxon>
        <taxon>Spermatophyta</taxon>
        <taxon>Magnoliopsida</taxon>
        <taxon>eudicotyledons</taxon>
        <taxon>Gunneridae</taxon>
        <taxon>Pentapetalae</taxon>
        <taxon>rosids</taxon>
        <taxon>malvids</taxon>
        <taxon>Sapindales</taxon>
        <taxon>Sapindaceae</taxon>
        <taxon>Hippocastanoideae</taxon>
        <taxon>Acereae</taxon>
        <taxon>Dipteronia</taxon>
    </lineage>
</organism>
<dbReference type="InterPro" id="IPR000719">
    <property type="entry name" value="Prot_kinase_dom"/>
</dbReference>
<comment type="similarity">
    <text evidence="5">Belongs to the protein kinase superfamily. STE Ser/Thr protein kinase family. MAP kinase kinase subfamily.</text>
</comment>
<keyword evidence="4" id="KW-0067">ATP-binding</keyword>
<evidence type="ECO:0000256" key="6">
    <source>
        <dbReference type="ARBA" id="ARBA00038999"/>
    </source>
</evidence>
<evidence type="ECO:0000256" key="8">
    <source>
        <dbReference type="ARBA" id="ARBA00049299"/>
    </source>
</evidence>
<dbReference type="GO" id="GO:0004708">
    <property type="term" value="F:MAP kinase kinase activity"/>
    <property type="evidence" value="ECO:0007669"/>
    <property type="project" value="UniProtKB-EC"/>
</dbReference>
<dbReference type="PANTHER" id="PTHR48013:SF9">
    <property type="entry name" value="DUAL SPECIFICITY MITOGEN-ACTIVATED PROTEIN KINASE KINASE 5"/>
    <property type="match status" value="1"/>
</dbReference>
<evidence type="ECO:0000256" key="4">
    <source>
        <dbReference type="ARBA" id="ARBA00022840"/>
    </source>
</evidence>
<dbReference type="EMBL" id="JANJYI010000009">
    <property type="protein sequence ID" value="KAK2634188.1"/>
    <property type="molecule type" value="Genomic_DNA"/>
</dbReference>
<feature type="domain" description="Protein kinase" evidence="10">
    <location>
        <begin position="1"/>
        <end position="111"/>
    </location>
</feature>
<sequence>MTDFGINVGLENLMAMCATFVGTVTYMPPERIQNESYSCAADIWSLGLAIFECGTREFPYTTNEGPINLMLQKDVDARPTSEQVKNGTLEILGVETKMSAGGEALIRYTYRNRKKCIPRVYSAEDIRRRMELFTRDVSESQWSAFGALPYKWVDELECGFKQARGERKGI</sequence>
<evidence type="ECO:0000256" key="5">
    <source>
        <dbReference type="ARBA" id="ARBA00038035"/>
    </source>
</evidence>
<dbReference type="PANTHER" id="PTHR48013">
    <property type="entry name" value="DUAL SPECIFICITY MITOGEN-ACTIVATED PROTEIN KINASE KINASE 5-RELATED"/>
    <property type="match status" value="1"/>
</dbReference>
<dbReference type="PROSITE" id="PS50011">
    <property type="entry name" value="PROTEIN_KINASE_DOM"/>
    <property type="match status" value="1"/>
</dbReference>
<dbReference type="Gene3D" id="1.10.510.10">
    <property type="entry name" value="Transferase(Phosphotransferase) domain 1"/>
    <property type="match status" value="1"/>
</dbReference>
<dbReference type="EC" id="2.7.12.2" evidence="6"/>
<name>A0AAD9WLD1_9ROSI</name>
<evidence type="ECO:0000256" key="2">
    <source>
        <dbReference type="ARBA" id="ARBA00022741"/>
    </source>
</evidence>
<evidence type="ECO:0000256" key="3">
    <source>
        <dbReference type="ARBA" id="ARBA00022777"/>
    </source>
</evidence>
<evidence type="ECO:0000256" key="7">
    <source>
        <dbReference type="ARBA" id="ARBA00049014"/>
    </source>
</evidence>
<evidence type="ECO:0000259" key="10">
    <source>
        <dbReference type="PROSITE" id="PS50011"/>
    </source>
</evidence>
<comment type="catalytic activity">
    <reaction evidence="8">
        <text>L-threonyl-[protein] + ATP = O-phospho-L-threonyl-[protein] + ADP + H(+)</text>
        <dbReference type="Rhea" id="RHEA:46608"/>
        <dbReference type="Rhea" id="RHEA-COMP:11060"/>
        <dbReference type="Rhea" id="RHEA-COMP:11605"/>
        <dbReference type="ChEBI" id="CHEBI:15378"/>
        <dbReference type="ChEBI" id="CHEBI:30013"/>
        <dbReference type="ChEBI" id="CHEBI:30616"/>
        <dbReference type="ChEBI" id="CHEBI:61977"/>
        <dbReference type="ChEBI" id="CHEBI:456216"/>
        <dbReference type="EC" id="2.7.12.2"/>
    </reaction>
</comment>
<keyword evidence="2" id="KW-0547">Nucleotide-binding</keyword>
<accession>A0AAD9WLD1</accession>
<comment type="catalytic activity">
    <reaction evidence="7">
        <text>L-seryl-[protein] + ATP = O-phospho-L-seryl-[protein] + ADP + H(+)</text>
        <dbReference type="Rhea" id="RHEA:17989"/>
        <dbReference type="Rhea" id="RHEA-COMP:9863"/>
        <dbReference type="Rhea" id="RHEA-COMP:11604"/>
        <dbReference type="ChEBI" id="CHEBI:15378"/>
        <dbReference type="ChEBI" id="CHEBI:29999"/>
        <dbReference type="ChEBI" id="CHEBI:30616"/>
        <dbReference type="ChEBI" id="CHEBI:83421"/>
        <dbReference type="ChEBI" id="CHEBI:456216"/>
        <dbReference type="EC" id="2.7.12.2"/>
    </reaction>
</comment>
<dbReference type="AlphaFoldDB" id="A0AAD9WLD1"/>
<dbReference type="InterPro" id="IPR011009">
    <property type="entry name" value="Kinase-like_dom_sf"/>
</dbReference>
<evidence type="ECO:0000256" key="9">
    <source>
        <dbReference type="ARBA" id="ARBA00051693"/>
    </source>
</evidence>
<dbReference type="GO" id="GO:0005524">
    <property type="term" value="F:ATP binding"/>
    <property type="evidence" value="ECO:0007669"/>
    <property type="project" value="UniProtKB-KW"/>
</dbReference>
<evidence type="ECO:0000313" key="12">
    <source>
        <dbReference type="Proteomes" id="UP001280121"/>
    </source>
</evidence>
<comment type="catalytic activity">
    <reaction evidence="9">
        <text>L-tyrosyl-[protein] + ATP = O-phospho-L-tyrosyl-[protein] + ADP + H(+)</text>
        <dbReference type="Rhea" id="RHEA:10596"/>
        <dbReference type="Rhea" id="RHEA-COMP:10136"/>
        <dbReference type="Rhea" id="RHEA-COMP:20101"/>
        <dbReference type="ChEBI" id="CHEBI:15378"/>
        <dbReference type="ChEBI" id="CHEBI:30616"/>
        <dbReference type="ChEBI" id="CHEBI:46858"/>
        <dbReference type="ChEBI" id="CHEBI:61978"/>
        <dbReference type="ChEBI" id="CHEBI:456216"/>
        <dbReference type="EC" id="2.7.12.2"/>
    </reaction>
</comment>
<evidence type="ECO:0000256" key="1">
    <source>
        <dbReference type="ARBA" id="ARBA00022679"/>
    </source>
</evidence>
<keyword evidence="1" id="KW-0808">Transferase</keyword>